<keyword evidence="1" id="KW-0805">Transcription regulation</keyword>
<dbReference type="Pfam" id="PF12625">
    <property type="entry name" value="Arabinose_bd"/>
    <property type="match status" value="1"/>
</dbReference>
<dbReference type="SUPFAM" id="SSF46689">
    <property type="entry name" value="Homeodomain-like"/>
    <property type="match status" value="1"/>
</dbReference>
<dbReference type="PANTHER" id="PTHR47894">
    <property type="entry name" value="HTH-TYPE TRANSCRIPTIONAL REGULATOR GADX"/>
    <property type="match status" value="1"/>
</dbReference>
<reference evidence="5 6" key="1">
    <citation type="submission" date="2018-04" db="EMBL/GenBank/DDBJ databases">
        <title>Genomic Encyclopedia of Type Strains, Phase IV (KMG-IV): sequencing the most valuable type-strain genomes for metagenomic binning, comparative biology and taxonomic classification.</title>
        <authorList>
            <person name="Goeker M."/>
        </authorList>
    </citation>
    <scope>NUCLEOTIDE SEQUENCE [LARGE SCALE GENOMIC DNA]</scope>
    <source>
        <strain evidence="5 6">DSM 104150</strain>
    </source>
</reference>
<organism evidence="5 6">
    <name type="scientific">Sinimarinibacterium flocculans</name>
    <dbReference type="NCBI Taxonomy" id="985250"/>
    <lineage>
        <taxon>Bacteria</taxon>
        <taxon>Pseudomonadati</taxon>
        <taxon>Pseudomonadota</taxon>
        <taxon>Gammaproteobacteria</taxon>
        <taxon>Nevskiales</taxon>
        <taxon>Nevskiaceae</taxon>
        <taxon>Sinimarinibacterium</taxon>
    </lineage>
</organism>
<proteinExistence type="predicted"/>
<name>A0A318E6G9_9GAMM</name>
<evidence type="ECO:0000313" key="5">
    <source>
        <dbReference type="EMBL" id="PXV67092.1"/>
    </source>
</evidence>
<dbReference type="InterPro" id="IPR032687">
    <property type="entry name" value="AraC-type_N"/>
</dbReference>
<dbReference type="PANTHER" id="PTHR47894:SF4">
    <property type="entry name" value="HTH-TYPE TRANSCRIPTIONAL REGULATOR GADX"/>
    <property type="match status" value="1"/>
</dbReference>
<dbReference type="AlphaFoldDB" id="A0A318E6G9"/>
<sequence>MAELIRASVLAGFPGLVTRLGGDAAAILGRFHLEGVAAESATEFVPYNNVVRMMEAAADELDCADFGLRLAGYQSLDKLGPLALLVTNCTTVGTALQTLTRNLHTYSPSTTLRLSDPPGGPVRFEYDVLQGVPGVPHRVQKTEFSLAFMHAVLGLFIGPAFLPRAILFRHEPNKPADVYRRHFGVVPRFGADVNAIELSRRDLEQPLEIVAPIMRRAIDEYLQPMIDRQPLSIERQVGELIARMLPSGNCRLASVAAQLSMHERTLQRHLSQAGLVFEEMVDRLRRERALELLGDRRIPLAHVAGLLGYSEQSTFSRACRRWYRRAPGAQRRLLTQSATPAVTA</sequence>
<keyword evidence="6" id="KW-1185">Reference proteome</keyword>
<dbReference type="InterPro" id="IPR009057">
    <property type="entry name" value="Homeodomain-like_sf"/>
</dbReference>
<dbReference type="Pfam" id="PF12833">
    <property type="entry name" value="HTH_18"/>
    <property type="match status" value="1"/>
</dbReference>
<feature type="domain" description="HTH araC/xylS-type" evidence="4">
    <location>
        <begin position="235"/>
        <end position="333"/>
    </location>
</feature>
<protein>
    <submittedName>
        <fullName evidence="5">AraC family transcriptional regulator</fullName>
    </submittedName>
</protein>
<dbReference type="InterPro" id="IPR018060">
    <property type="entry name" value="HTH_AraC"/>
</dbReference>
<evidence type="ECO:0000313" key="6">
    <source>
        <dbReference type="Proteomes" id="UP000248330"/>
    </source>
</evidence>
<dbReference type="GO" id="GO:0005829">
    <property type="term" value="C:cytosol"/>
    <property type="evidence" value="ECO:0007669"/>
    <property type="project" value="TreeGrafter"/>
</dbReference>
<evidence type="ECO:0000256" key="1">
    <source>
        <dbReference type="ARBA" id="ARBA00023015"/>
    </source>
</evidence>
<dbReference type="Gene3D" id="1.10.10.60">
    <property type="entry name" value="Homeodomain-like"/>
    <property type="match status" value="1"/>
</dbReference>
<evidence type="ECO:0000259" key="4">
    <source>
        <dbReference type="PROSITE" id="PS01124"/>
    </source>
</evidence>
<dbReference type="SMART" id="SM00342">
    <property type="entry name" value="HTH_ARAC"/>
    <property type="match status" value="1"/>
</dbReference>
<dbReference type="GO" id="GO:0000976">
    <property type="term" value="F:transcription cis-regulatory region binding"/>
    <property type="evidence" value="ECO:0007669"/>
    <property type="project" value="TreeGrafter"/>
</dbReference>
<dbReference type="EMBL" id="QICN01000006">
    <property type="protein sequence ID" value="PXV67092.1"/>
    <property type="molecule type" value="Genomic_DNA"/>
</dbReference>
<dbReference type="GO" id="GO:0003700">
    <property type="term" value="F:DNA-binding transcription factor activity"/>
    <property type="evidence" value="ECO:0007669"/>
    <property type="project" value="InterPro"/>
</dbReference>
<dbReference type="PROSITE" id="PS01124">
    <property type="entry name" value="HTH_ARAC_FAMILY_2"/>
    <property type="match status" value="1"/>
</dbReference>
<dbReference type="RefSeq" id="WP_110265413.1">
    <property type="nucleotide sequence ID" value="NZ_CAWNXA010000006.1"/>
</dbReference>
<accession>A0A318E6G9</accession>
<gene>
    <name evidence="5" type="ORF">C8D93_10668</name>
</gene>
<dbReference type="Proteomes" id="UP000248330">
    <property type="component" value="Unassembled WGS sequence"/>
</dbReference>
<evidence type="ECO:0000256" key="2">
    <source>
        <dbReference type="ARBA" id="ARBA00023125"/>
    </source>
</evidence>
<evidence type="ECO:0000256" key="3">
    <source>
        <dbReference type="ARBA" id="ARBA00023163"/>
    </source>
</evidence>
<keyword evidence="3" id="KW-0804">Transcription</keyword>
<dbReference type="OrthoDB" id="9803764at2"/>
<keyword evidence="2" id="KW-0238">DNA-binding</keyword>
<comment type="caution">
    <text evidence="5">The sequence shown here is derived from an EMBL/GenBank/DDBJ whole genome shotgun (WGS) entry which is preliminary data.</text>
</comment>